<dbReference type="Gene3D" id="2.60.120.260">
    <property type="entry name" value="Galactose-binding domain-like"/>
    <property type="match status" value="1"/>
</dbReference>
<feature type="compositionally biased region" description="Low complexity" evidence="1">
    <location>
        <begin position="840"/>
        <end position="849"/>
    </location>
</feature>
<keyword evidence="2" id="KW-0472">Membrane</keyword>
<name>A0A8H4R014_9AGAR</name>
<organism evidence="3 4">
    <name type="scientific">Agrocybe pediades</name>
    <dbReference type="NCBI Taxonomy" id="84607"/>
    <lineage>
        <taxon>Eukaryota</taxon>
        <taxon>Fungi</taxon>
        <taxon>Dikarya</taxon>
        <taxon>Basidiomycota</taxon>
        <taxon>Agaricomycotina</taxon>
        <taxon>Agaricomycetes</taxon>
        <taxon>Agaricomycetidae</taxon>
        <taxon>Agaricales</taxon>
        <taxon>Agaricineae</taxon>
        <taxon>Strophariaceae</taxon>
        <taxon>Agrocybe</taxon>
    </lineage>
</organism>
<gene>
    <name evidence="3" type="ORF">D9613_000204</name>
</gene>
<sequence length="1033" mass="110863">MDNFDQFVVDDTSPLISYSPFRDTLSVPNLGAGWNPYYNESGFASSLGEVGNGTSLHITSLDGASLGFQWRGTGIQLAGNVTFASYEVMVDGQSIPSSPSSDGTTLLNVTGLPDALHNITLTAHISPGQNPANSSMLVFDKAIITSSPIPDSSNVSSRLQPLDDNEVAFLGHWSFHTAPSGASFHTSITSGDRALTTFSGSTFLLQGVTSPTATNYTVTIDNATSSILNGQSSFTSYNSLLFFASDLDPNGTHSVEVRNVGSGELSLITPPPPSTPSPIGTVSSMSFAKGTIAAFVLAGILAFLLLSGLLFFFLVYRPRKLRQRRRDNRYSFTQSPKEREAGMVLDISHNGPGDPDKEMDAEEEDASSGFARWRRGAVHGSFGGIGLPIHFRHSDATQQKDDFDLPQRPTSEMSDPPSSNSSAKRKARAKSKGKARQITGRSFSPSIKLTLPMQQLRTSTSQSPSPATRITSWGALSSFVAAEPSPQKLRHPDPPSYAASVSHHDSNRGSNSNPSSAIPSGPRSVTDSPGHPSYQAVHHRDTSKALLLHQREPSSDQDMPEADQDSPKHMSGTGDSISMMPMQRHDENTVMFEDNQSIIEPSNLREVIRSLSPRTSEAPHRQSRWHEGMSESSVYESPAGLPAQIDSVAAQRDLNRRSRPLPKIPVPVESVDDDVEVHDGVFLDVRATSPFRVDFDSRSAKVLRNGSQSESSSGRRPHTAPSSTKPSRKSSATSNMPRSSIARQLPEFIQGPSRWQFRLTPMTPPAKPSSSDHSDAVTSFLDLTASAQASLRSNSIRSASDTEKSAQYLRLSVPGVNEPRSRWSNTTVPTISTNLTRQASSEGESSGESQRAAVSEARSTDGSSMFPFSVHVDIPPSPHHVIDISASNRRSQTSAFTQAGTPLHTHPPMEDFESPTESIPRSVSEIRFRTSPADDDSHSRQTAEGASLSFSPAHPAHPPLPGSPSTVGQFAESNAASTLGLPSSTSTPTALAYTRTASPSASTALLASSSTSQRPNISHEHLDSSAHSEQNFS</sequence>
<proteinExistence type="predicted"/>
<feature type="region of interest" description="Disordered" evidence="1">
    <location>
        <begin position="612"/>
        <end position="667"/>
    </location>
</feature>
<evidence type="ECO:0000313" key="4">
    <source>
        <dbReference type="Proteomes" id="UP000521872"/>
    </source>
</evidence>
<evidence type="ECO:0000256" key="2">
    <source>
        <dbReference type="SAM" id="Phobius"/>
    </source>
</evidence>
<feature type="compositionally biased region" description="Low complexity" evidence="1">
    <location>
        <begin position="411"/>
        <end position="422"/>
    </location>
</feature>
<feature type="region of interest" description="Disordered" evidence="1">
    <location>
        <begin position="889"/>
        <end position="1033"/>
    </location>
</feature>
<feature type="region of interest" description="Disordered" evidence="1">
    <location>
        <begin position="325"/>
        <end position="368"/>
    </location>
</feature>
<feature type="compositionally biased region" description="Polar residues" evidence="1">
    <location>
        <begin position="822"/>
        <end position="839"/>
    </location>
</feature>
<feature type="compositionally biased region" description="Polar residues" evidence="1">
    <location>
        <begin position="508"/>
        <end position="527"/>
    </location>
</feature>
<feature type="region of interest" description="Disordered" evidence="1">
    <location>
        <begin position="397"/>
        <end position="469"/>
    </location>
</feature>
<feature type="compositionally biased region" description="Basic residues" evidence="1">
    <location>
        <begin position="423"/>
        <end position="435"/>
    </location>
</feature>
<evidence type="ECO:0000313" key="3">
    <source>
        <dbReference type="EMBL" id="KAF4620281.1"/>
    </source>
</evidence>
<feature type="region of interest" description="Disordered" evidence="1">
    <location>
        <begin position="816"/>
        <end position="871"/>
    </location>
</feature>
<feature type="compositionally biased region" description="Basic and acidic residues" evidence="1">
    <location>
        <begin position="538"/>
        <end position="554"/>
    </location>
</feature>
<keyword evidence="2" id="KW-1133">Transmembrane helix</keyword>
<keyword evidence="4" id="KW-1185">Reference proteome</keyword>
<keyword evidence="2" id="KW-0812">Transmembrane</keyword>
<feature type="compositionally biased region" description="Acidic residues" evidence="1">
    <location>
        <begin position="357"/>
        <end position="366"/>
    </location>
</feature>
<evidence type="ECO:0000256" key="1">
    <source>
        <dbReference type="SAM" id="MobiDB-lite"/>
    </source>
</evidence>
<feature type="transmembrane region" description="Helical" evidence="2">
    <location>
        <begin position="292"/>
        <end position="316"/>
    </location>
</feature>
<feature type="region of interest" description="Disordered" evidence="1">
    <location>
        <begin position="696"/>
        <end position="775"/>
    </location>
</feature>
<feature type="compositionally biased region" description="Basic and acidic residues" evidence="1">
    <location>
        <begin position="617"/>
        <end position="629"/>
    </location>
</feature>
<feature type="compositionally biased region" description="Polar residues" evidence="1">
    <location>
        <begin position="963"/>
        <end position="974"/>
    </location>
</feature>
<feature type="compositionally biased region" description="Polar residues" evidence="1">
    <location>
        <begin position="705"/>
        <end position="742"/>
    </location>
</feature>
<reference evidence="3 4" key="1">
    <citation type="submission" date="2019-12" db="EMBL/GenBank/DDBJ databases">
        <authorList>
            <person name="Floudas D."/>
            <person name="Bentzer J."/>
            <person name="Ahren D."/>
            <person name="Johansson T."/>
            <person name="Persson P."/>
            <person name="Tunlid A."/>
        </authorList>
    </citation>
    <scope>NUCLEOTIDE SEQUENCE [LARGE SCALE GENOMIC DNA]</scope>
    <source>
        <strain evidence="3 4">CBS 102.39</strain>
    </source>
</reference>
<feature type="region of interest" description="Disordered" evidence="1">
    <location>
        <begin position="483"/>
        <end position="578"/>
    </location>
</feature>
<feature type="compositionally biased region" description="Polar residues" evidence="1">
    <location>
        <begin position="439"/>
        <end position="469"/>
    </location>
</feature>
<feature type="compositionally biased region" description="Low complexity" evidence="1">
    <location>
        <begin position="975"/>
        <end position="1012"/>
    </location>
</feature>
<comment type="caution">
    <text evidence="3">The sequence shown here is derived from an EMBL/GenBank/DDBJ whole genome shotgun (WGS) entry which is preliminary data.</text>
</comment>
<dbReference type="AlphaFoldDB" id="A0A8H4R014"/>
<accession>A0A8H4R014</accession>
<protein>
    <submittedName>
        <fullName evidence="3">Uncharacterized protein</fullName>
    </submittedName>
</protein>
<feature type="compositionally biased region" description="Basic and acidic residues" evidence="1">
    <location>
        <begin position="1017"/>
        <end position="1026"/>
    </location>
</feature>
<feature type="compositionally biased region" description="Polar residues" evidence="1">
    <location>
        <begin position="889"/>
        <end position="900"/>
    </location>
</feature>
<dbReference type="Proteomes" id="UP000521872">
    <property type="component" value="Unassembled WGS sequence"/>
</dbReference>
<dbReference type="EMBL" id="JAACJL010000015">
    <property type="protein sequence ID" value="KAF4620281.1"/>
    <property type="molecule type" value="Genomic_DNA"/>
</dbReference>